<keyword evidence="2" id="KW-1185">Reference proteome</keyword>
<evidence type="ECO:0000313" key="2">
    <source>
        <dbReference type="Proteomes" id="UP000238479"/>
    </source>
</evidence>
<reference evidence="1 2" key="1">
    <citation type="journal article" date="2018" name="Nat. Genet.">
        <title>The Rosa genome provides new insights in the design of modern roses.</title>
        <authorList>
            <person name="Bendahmane M."/>
        </authorList>
    </citation>
    <scope>NUCLEOTIDE SEQUENCE [LARGE SCALE GENOMIC DNA]</scope>
    <source>
        <strain evidence="2">cv. Old Blush</strain>
    </source>
</reference>
<evidence type="ECO:0000313" key="1">
    <source>
        <dbReference type="EMBL" id="PRQ55009.1"/>
    </source>
</evidence>
<name>A0A2P6S8N6_ROSCH</name>
<proteinExistence type="predicted"/>
<sequence>MADDKADAGSNVMPIILNGNDNFTLWQRKMRSVLILQGLYEAILGIENKAADMADKCR</sequence>
<gene>
    <name evidence="1" type="ORF">RchiOBHm_Chr1g0319891</name>
</gene>
<accession>A0A2P6S8N6</accession>
<comment type="caution">
    <text evidence="1">The sequence shown here is derived from an EMBL/GenBank/DDBJ whole genome shotgun (WGS) entry which is preliminary data.</text>
</comment>
<protein>
    <submittedName>
        <fullName evidence="1">Uncharacterized protein</fullName>
    </submittedName>
</protein>
<dbReference type="Gramene" id="PRQ55009">
    <property type="protein sequence ID" value="PRQ55009"/>
    <property type="gene ID" value="RchiOBHm_Chr1g0319891"/>
</dbReference>
<organism evidence="1 2">
    <name type="scientific">Rosa chinensis</name>
    <name type="common">China rose</name>
    <dbReference type="NCBI Taxonomy" id="74649"/>
    <lineage>
        <taxon>Eukaryota</taxon>
        <taxon>Viridiplantae</taxon>
        <taxon>Streptophyta</taxon>
        <taxon>Embryophyta</taxon>
        <taxon>Tracheophyta</taxon>
        <taxon>Spermatophyta</taxon>
        <taxon>Magnoliopsida</taxon>
        <taxon>eudicotyledons</taxon>
        <taxon>Gunneridae</taxon>
        <taxon>Pentapetalae</taxon>
        <taxon>rosids</taxon>
        <taxon>fabids</taxon>
        <taxon>Rosales</taxon>
        <taxon>Rosaceae</taxon>
        <taxon>Rosoideae</taxon>
        <taxon>Rosoideae incertae sedis</taxon>
        <taxon>Rosa</taxon>
    </lineage>
</organism>
<dbReference type="AlphaFoldDB" id="A0A2P6S8N6"/>
<dbReference type="EMBL" id="PDCK01000039">
    <property type="protein sequence ID" value="PRQ55009.1"/>
    <property type="molecule type" value="Genomic_DNA"/>
</dbReference>
<dbReference type="Proteomes" id="UP000238479">
    <property type="component" value="Chromosome 1"/>
</dbReference>